<keyword evidence="1" id="KW-0799">Topoisomerase</keyword>
<organism evidence="3 4">
    <name type="scientific">Parascaris equorum</name>
    <name type="common">Equine roundworm</name>
    <dbReference type="NCBI Taxonomy" id="6256"/>
    <lineage>
        <taxon>Eukaryota</taxon>
        <taxon>Metazoa</taxon>
        <taxon>Ecdysozoa</taxon>
        <taxon>Nematoda</taxon>
        <taxon>Chromadorea</taxon>
        <taxon>Rhabditida</taxon>
        <taxon>Spirurina</taxon>
        <taxon>Ascaridomorpha</taxon>
        <taxon>Ascaridoidea</taxon>
        <taxon>Ascarididae</taxon>
        <taxon>Parascaris</taxon>
    </lineage>
</organism>
<dbReference type="PANTHER" id="PTHR11390:SF21">
    <property type="entry name" value="DNA TOPOISOMERASE 3-ALPHA"/>
    <property type="match status" value="1"/>
</dbReference>
<dbReference type="SUPFAM" id="SSF56712">
    <property type="entry name" value="Prokaryotic type I DNA topoisomerase"/>
    <property type="match status" value="1"/>
</dbReference>
<dbReference type="GO" id="GO:0003917">
    <property type="term" value="F:DNA topoisomerase type I (single strand cut, ATP-independent) activity"/>
    <property type="evidence" value="ECO:0007669"/>
    <property type="project" value="UniProtKB-EC"/>
</dbReference>
<name>A0A914R2Z1_PAREQ</name>
<protein>
    <recommendedName>
        <fullName evidence="1">DNA topoisomerase</fullName>
        <ecNumber evidence="1">5.6.2.1</ecNumber>
    </recommendedName>
</protein>
<keyword evidence="1" id="KW-0238">DNA-binding</keyword>
<accession>A0A914R2Z1</accession>
<dbReference type="InterPro" id="IPR013825">
    <property type="entry name" value="Topo_IA_cen_sub2"/>
</dbReference>
<dbReference type="GO" id="GO:0006310">
    <property type="term" value="P:DNA recombination"/>
    <property type="evidence" value="ECO:0007669"/>
    <property type="project" value="TreeGrafter"/>
</dbReference>
<keyword evidence="1" id="KW-0413">Isomerase</keyword>
<dbReference type="Pfam" id="PF01131">
    <property type="entry name" value="Topoisom_bac"/>
    <property type="match status" value="1"/>
</dbReference>
<comment type="function">
    <text evidence="1">Introduces a single-strand break via transesterification at a target site in duplex DNA. Releases the supercoiling and torsional tension of DNA introduced during the DNA replication and transcription by transiently cleaving and rejoining one strand of the DNA duplex. The scissile phosphodiester is attacked by the catalytic tyrosine of the enzyme, resulting in the formation of a DNA-(5'-phosphotyrosyl)-enzyme intermediate and the expulsion of a 3'-OH DNA strand.</text>
</comment>
<dbReference type="GO" id="GO:0006281">
    <property type="term" value="P:DNA repair"/>
    <property type="evidence" value="ECO:0007669"/>
    <property type="project" value="TreeGrafter"/>
</dbReference>
<proteinExistence type="inferred from homology"/>
<comment type="similarity">
    <text evidence="1">Belongs to the type IA topoisomerase family.</text>
</comment>
<dbReference type="AlphaFoldDB" id="A0A914R2Z1"/>
<dbReference type="EC" id="5.6.2.1" evidence="1"/>
<reference evidence="4" key="1">
    <citation type="submission" date="2022-11" db="UniProtKB">
        <authorList>
            <consortium name="WormBaseParasite"/>
        </authorList>
    </citation>
    <scope>IDENTIFICATION</scope>
</reference>
<keyword evidence="3" id="KW-1185">Reference proteome</keyword>
<dbReference type="GO" id="GO:0006265">
    <property type="term" value="P:DNA topological change"/>
    <property type="evidence" value="ECO:0007669"/>
    <property type="project" value="InterPro"/>
</dbReference>
<dbReference type="PANTHER" id="PTHR11390">
    <property type="entry name" value="PROKARYOTIC DNA TOPOISOMERASE"/>
    <property type="match status" value="1"/>
</dbReference>
<sequence length="66" mass="7448">MGDESFTATGLVVEELGYLRVYKYEKWGDKILPQYHEGEVLHNCAVTMSEGRTQPPPLLSEGCRFA</sequence>
<feature type="domain" description="Topo IA-type catalytic" evidence="2">
    <location>
        <begin position="1"/>
        <end position="66"/>
    </location>
</feature>
<dbReference type="PROSITE" id="PS52039">
    <property type="entry name" value="TOPO_IA_2"/>
    <property type="match status" value="1"/>
</dbReference>
<evidence type="ECO:0000259" key="2">
    <source>
        <dbReference type="PROSITE" id="PS52039"/>
    </source>
</evidence>
<dbReference type="InterPro" id="IPR013497">
    <property type="entry name" value="Topo_IA_cen"/>
</dbReference>
<evidence type="ECO:0000313" key="4">
    <source>
        <dbReference type="WBParaSite" id="PEQ_0000082101-mRNA-1"/>
    </source>
</evidence>
<dbReference type="WBParaSite" id="PEQ_0000082101-mRNA-1">
    <property type="protein sequence ID" value="PEQ_0000082101-mRNA-1"/>
    <property type="gene ID" value="PEQ_0000082101"/>
</dbReference>
<dbReference type="InterPro" id="IPR023405">
    <property type="entry name" value="Topo_IA_core_domain"/>
</dbReference>
<dbReference type="InterPro" id="IPR000380">
    <property type="entry name" value="Topo_IA"/>
</dbReference>
<comment type="catalytic activity">
    <reaction evidence="1">
        <text>ATP-independent breakage of single-stranded DNA, followed by passage and rejoining.</text>
        <dbReference type="EC" id="5.6.2.1"/>
    </reaction>
</comment>
<evidence type="ECO:0000313" key="3">
    <source>
        <dbReference type="Proteomes" id="UP000887564"/>
    </source>
</evidence>
<evidence type="ECO:0000256" key="1">
    <source>
        <dbReference type="RuleBase" id="RU362092"/>
    </source>
</evidence>
<dbReference type="Proteomes" id="UP000887564">
    <property type="component" value="Unplaced"/>
</dbReference>
<dbReference type="GO" id="GO:0003677">
    <property type="term" value="F:DNA binding"/>
    <property type="evidence" value="ECO:0007669"/>
    <property type="project" value="UniProtKB-KW"/>
</dbReference>
<dbReference type="GO" id="GO:0005634">
    <property type="term" value="C:nucleus"/>
    <property type="evidence" value="ECO:0007669"/>
    <property type="project" value="TreeGrafter"/>
</dbReference>
<dbReference type="Gene3D" id="2.70.20.10">
    <property type="entry name" value="Topoisomerase I, domain 3"/>
    <property type="match status" value="1"/>
</dbReference>
<dbReference type="GO" id="GO:0031422">
    <property type="term" value="C:RecQ family helicase-topoisomerase III complex"/>
    <property type="evidence" value="ECO:0007669"/>
    <property type="project" value="TreeGrafter"/>
</dbReference>